<reference evidence="2" key="1">
    <citation type="journal article" date="2019" name="bioRxiv">
        <title>The Genome of the Zebra Mussel, Dreissena polymorpha: A Resource for Invasive Species Research.</title>
        <authorList>
            <person name="McCartney M.A."/>
            <person name="Auch B."/>
            <person name="Kono T."/>
            <person name="Mallez S."/>
            <person name="Zhang Y."/>
            <person name="Obille A."/>
            <person name="Becker A."/>
            <person name="Abrahante J.E."/>
            <person name="Garbe J."/>
            <person name="Badalamenti J.P."/>
            <person name="Herman A."/>
            <person name="Mangelson H."/>
            <person name="Liachko I."/>
            <person name="Sullivan S."/>
            <person name="Sone E.D."/>
            <person name="Koren S."/>
            <person name="Silverstein K.A.T."/>
            <person name="Beckman K.B."/>
            <person name="Gohl D.M."/>
        </authorList>
    </citation>
    <scope>NUCLEOTIDE SEQUENCE</scope>
    <source>
        <strain evidence="2">Duluth1</strain>
        <tissue evidence="2">Whole animal</tissue>
    </source>
</reference>
<dbReference type="Proteomes" id="UP000828390">
    <property type="component" value="Unassembled WGS sequence"/>
</dbReference>
<protein>
    <submittedName>
        <fullName evidence="2">Uncharacterized protein</fullName>
    </submittedName>
</protein>
<evidence type="ECO:0000256" key="1">
    <source>
        <dbReference type="SAM" id="MobiDB-lite"/>
    </source>
</evidence>
<keyword evidence="3" id="KW-1185">Reference proteome</keyword>
<evidence type="ECO:0000313" key="2">
    <source>
        <dbReference type="EMBL" id="KAH3773702.1"/>
    </source>
</evidence>
<organism evidence="2 3">
    <name type="scientific">Dreissena polymorpha</name>
    <name type="common">Zebra mussel</name>
    <name type="synonym">Mytilus polymorpha</name>
    <dbReference type="NCBI Taxonomy" id="45954"/>
    <lineage>
        <taxon>Eukaryota</taxon>
        <taxon>Metazoa</taxon>
        <taxon>Spiralia</taxon>
        <taxon>Lophotrochozoa</taxon>
        <taxon>Mollusca</taxon>
        <taxon>Bivalvia</taxon>
        <taxon>Autobranchia</taxon>
        <taxon>Heteroconchia</taxon>
        <taxon>Euheterodonta</taxon>
        <taxon>Imparidentia</taxon>
        <taxon>Neoheterodontei</taxon>
        <taxon>Myida</taxon>
        <taxon>Dreissenoidea</taxon>
        <taxon>Dreissenidae</taxon>
        <taxon>Dreissena</taxon>
    </lineage>
</organism>
<evidence type="ECO:0000313" key="3">
    <source>
        <dbReference type="Proteomes" id="UP000828390"/>
    </source>
</evidence>
<comment type="caution">
    <text evidence="2">The sequence shown here is derived from an EMBL/GenBank/DDBJ whole genome shotgun (WGS) entry which is preliminary data.</text>
</comment>
<gene>
    <name evidence="2" type="ORF">DPMN_175070</name>
</gene>
<feature type="region of interest" description="Disordered" evidence="1">
    <location>
        <begin position="1"/>
        <end position="28"/>
    </location>
</feature>
<reference evidence="2" key="2">
    <citation type="submission" date="2020-11" db="EMBL/GenBank/DDBJ databases">
        <authorList>
            <person name="McCartney M.A."/>
            <person name="Auch B."/>
            <person name="Kono T."/>
            <person name="Mallez S."/>
            <person name="Becker A."/>
            <person name="Gohl D.M."/>
            <person name="Silverstein K.A.T."/>
            <person name="Koren S."/>
            <person name="Bechman K.B."/>
            <person name="Herman A."/>
            <person name="Abrahante J.E."/>
            <person name="Garbe J."/>
        </authorList>
    </citation>
    <scope>NUCLEOTIDE SEQUENCE</scope>
    <source>
        <strain evidence="2">Duluth1</strain>
        <tissue evidence="2">Whole animal</tissue>
    </source>
</reference>
<sequence length="110" mass="13125">MCSKLSSDYTDGRRQKIAEEGPHRVISESESVHRHSSLYIRHSKNYVESVSVEIYSVMTRLGYGEEIRRWWIEKYREFDRLRNARHKDVTRITADSKAEGLTYRLESDWV</sequence>
<proteinExistence type="predicted"/>
<dbReference type="AlphaFoldDB" id="A0A9D4E8M2"/>
<feature type="compositionally biased region" description="Basic and acidic residues" evidence="1">
    <location>
        <begin position="10"/>
        <end position="28"/>
    </location>
</feature>
<accession>A0A9D4E8M2</accession>
<name>A0A9D4E8M2_DREPO</name>
<dbReference type="EMBL" id="JAIWYP010000009">
    <property type="protein sequence ID" value="KAH3773702.1"/>
    <property type="molecule type" value="Genomic_DNA"/>
</dbReference>